<dbReference type="PANTHER" id="PTHR20899">
    <property type="entry name" value="PIERCE HOMOLOG"/>
    <property type="match status" value="1"/>
</dbReference>
<evidence type="ECO:0000256" key="7">
    <source>
        <dbReference type="SAM" id="MobiDB-lite"/>
    </source>
</evidence>
<evidence type="ECO:0000256" key="6">
    <source>
        <dbReference type="ARBA" id="ARBA00038014"/>
    </source>
</evidence>
<comment type="similarity">
    <text evidence="6">Belongs to the PIERCE1 family.</text>
</comment>
<protein>
    <submittedName>
        <fullName evidence="8">Uncharacterized protein</fullName>
    </submittedName>
</protein>
<dbReference type="PANTHER" id="PTHR20899:SF1">
    <property type="entry name" value="PIERCER OF MICROTUBULE WALL 1 PROTEIN"/>
    <property type="match status" value="1"/>
</dbReference>
<reference evidence="8" key="1">
    <citation type="submission" date="2021-05" db="EMBL/GenBank/DDBJ databases">
        <title>A free-living protist that lacks canonical eukaryotic 1 DNA replication and segregation systems.</title>
        <authorList>
            <person name="Salas-Leiva D.E."/>
            <person name="Tromer E.C."/>
            <person name="Curtis B.A."/>
            <person name="Jerlstrom-Hultqvist J."/>
            <person name="Kolisko M."/>
            <person name="Yi Z."/>
            <person name="Salas-Leiva J.S."/>
            <person name="Gallot-Lavallee L."/>
            <person name="Kops G.J.P.L."/>
            <person name="Archibald J.M."/>
            <person name="Simpson A.G.B."/>
            <person name="Roger A.J."/>
        </authorList>
    </citation>
    <scope>NUCLEOTIDE SEQUENCE</scope>
    <source>
        <strain evidence="8">BICM</strain>
    </source>
</reference>
<feature type="compositionally biased region" description="Polar residues" evidence="7">
    <location>
        <begin position="62"/>
        <end position="82"/>
    </location>
</feature>
<sequence length="157" mass="17065">MIYWSNRSQNFRLNCTETEFSTMTTEPAIASNPAAGNTGNTNTERPMTAESTTGSCKAADMNTASRPSTVNPNGAARTTNGKRNLPERFRDPSKFKSFAKKQHPLYTTTSSQIGARVPSAHELPTSFYGKSGRFTTGLAGLFYRNNGLNTSADKPKV</sequence>
<comment type="caution">
    <text evidence="8">The sequence shown here is derived from an EMBL/GenBank/DDBJ whole genome shotgun (WGS) entry which is preliminary data.</text>
</comment>
<evidence type="ECO:0000256" key="1">
    <source>
        <dbReference type="ARBA" id="ARBA00004138"/>
    </source>
</evidence>
<evidence type="ECO:0000256" key="3">
    <source>
        <dbReference type="ARBA" id="ARBA00022490"/>
    </source>
</evidence>
<evidence type="ECO:0000313" key="8">
    <source>
        <dbReference type="EMBL" id="KAG9393096.1"/>
    </source>
</evidence>
<evidence type="ECO:0000256" key="2">
    <source>
        <dbReference type="ARBA" id="ARBA00004245"/>
    </source>
</evidence>
<feature type="region of interest" description="Disordered" evidence="7">
    <location>
        <begin position="29"/>
        <end position="98"/>
    </location>
</feature>
<evidence type="ECO:0000256" key="5">
    <source>
        <dbReference type="ARBA" id="ARBA00023273"/>
    </source>
</evidence>
<feature type="compositionally biased region" description="Basic and acidic residues" evidence="7">
    <location>
        <begin position="84"/>
        <end position="94"/>
    </location>
</feature>
<gene>
    <name evidence="8" type="ORF">J8273_3225</name>
</gene>
<proteinExistence type="inferred from homology"/>
<feature type="compositionally biased region" description="Low complexity" evidence="7">
    <location>
        <begin position="34"/>
        <end position="43"/>
    </location>
</feature>
<dbReference type="GO" id="GO:0005879">
    <property type="term" value="C:axonemal microtubule"/>
    <property type="evidence" value="ECO:0007669"/>
    <property type="project" value="InterPro"/>
</dbReference>
<comment type="subcellular location">
    <subcellularLocation>
        <location evidence="1">Cell projection</location>
        <location evidence="1">Cilium</location>
    </subcellularLocation>
    <subcellularLocation>
        <location evidence="2">Cytoplasm</location>
        <location evidence="2">Cytoskeleton</location>
    </subcellularLocation>
</comment>
<dbReference type="AlphaFoldDB" id="A0A8J6BX49"/>
<dbReference type="GO" id="GO:0035082">
    <property type="term" value="P:axoneme assembly"/>
    <property type="evidence" value="ECO:0007669"/>
    <property type="project" value="InterPro"/>
</dbReference>
<keyword evidence="5" id="KW-0966">Cell projection</keyword>
<dbReference type="InterPro" id="IPR026507">
    <property type="entry name" value="PIRC1/2"/>
</dbReference>
<keyword evidence="9" id="KW-1185">Reference proteome</keyword>
<evidence type="ECO:0000313" key="9">
    <source>
        <dbReference type="Proteomes" id="UP000717585"/>
    </source>
</evidence>
<keyword evidence="4" id="KW-0206">Cytoskeleton</keyword>
<name>A0A8J6BX49_9EUKA</name>
<dbReference type="Proteomes" id="UP000717585">
    <property type="component" value="Unassembled WGS sequence"/>
</dbReference>
<evidence type="ECO:0000256" key="4">
    <source>
        <dbReference type="ARBA" id="ARBA00023212"/>
    </source>
</evidence>
<keyword evidence="3" id="KW-0963">Cytoplasm</keyword>
<dbReference type="EMBL" id="JAHDYR010000025">
    <property type="protein sequence ID" value="KAG9393096.1"/>
    <property type="molecule type" value="Genomic_DNA"/>
</dbReference>
<dbReference type="OrthoDB" id="546383at2759"/>
<organism evidence="8 9">
    <name type="scientific">Carpediemonas membranifera</name>
    <dbReference type="NCBI Taxonomy" id="201153"/>
    <lineage>
        <taxon>Eukaryota</taxon>
        <taxon>Metamonada</taxon>
        <taxon>Carpediemonas-like organisms</taxon>
        <taxon>Carpediemonas</taxon>
    </lineage>
</organism>
<accession>A0A8J6BX49</accession>
<dbReference type="Pfam" id="PF14892">
    <property type="entry name" value="PIRC1_2"/>
    <property type="match status" value="1"/>
</dbReference>